<evidence type="ECO:0000256" key="1">
    <source>
        <dbReference type="SAM" id="Coils"/>
    </source>
</evidence>
<dbReference type="AlphaFoldDB" id="A0AAD1U8E0"/>
<comment type="caution">
    <text evidence="3">The sequence shown here is derived from an EMBL/GenBank/DDBJ whole genome shotgun (WGS) entry which is preliminary data.</text>
</comment>
<feature type="region of interest" description="Disordered" evidence="2">
    <location>
        <begin position="436"/>
        <end position="463"/>
    </location>
</feature>
<keyword evidence="1" id="KW-0175">Coiled coil</keyword>
<reference evidence="3" key="1">
    <citation type="submission" date="2023-07" db="EMBL/GenBank/DDBJ databases">
        <authorList>
            <consortium name="AG Swart"/>
            <person name="Singh M."/>
            <person name="Singh A."/>
            <person name="Seah K."/>
            <person name="Emmerich C."/>
        </authorList>
    </citation>
    <scope>NUCLEOTIDE SEQUENCE</scope>
    <source>
        <strain evidence="3">DP1</strain>
    </source>
</reference>
<organism evidence="3 4">
    <name type="scientific">Euplotes crassus</name>
    <dbReference type="NCBI Taxonomy" id="5936"/>
    <lineage>
        <taxon>Eukaryota</taxon>
        <taxon>Sar</taxon>
        <taxon>Alveolata</taxon>
        <taxon>Ciliophora</taxon>
        <taxon>Intramacronucleata</taxon>
        <taxon>Spirotrichea</taxon>
        <taxon>Hypotrichia</taxon>
        <taxon>Euplotida</taxon>
        <taxon>Euplotidae</taxon>
        <taxon>Moneuplotes</taxon>
    </lineage>
</organism>
<feature type="compositionally biased region" description="Polar residues" evidence="2">
    <location>
        <begin position="436"/>
        <end position="457"/>
    </location>
</feature>
<feature type="coiled-coil region" evidence="1">
    <location>
        <begin position="372"/>
        <end position="434"/>
    </location>
</feature>
<evidence type="ECO:0000256" key="2">
    <source>
        <dbReference type="SAM" id="MobiDB-lite"/>
    </source>
</evidence>
<feature type="region of interest" description="Disordered" evidence="2">
    <location>
        <begin position="230"/>
        <end position="254"/>
    </location>
</feature>
<sequence length="618" mass="70057">MQKGVKRVPENLVNSAAALSNYNKYRAHRVNKDYTPTRKVTQLGNLNDNFLSAAEGYNIGVSDQEEGKQKNVLSSLCGLPKAFQGKKLNPIPKGYVPKMEKNTDGLSNSKANINPLRKLENMSTSYSKLRNTSYSLFNDPSDTESGIPPIDNPESKKADKNVLKLAEETLSFIDRELTKSYKVTSIGQERPPKCSPNGEMLQSIKEESFKLQDTPQKRRNPLKSLRQLKTYSSNHPMLNTSTGKINLTSSNDETESTTASFGINYFRKSNSKCTLQNCHSLKVTSDHEIQLIEKSLIIGIKDINDTYLASIGESDTGVIPSLSNFNGTMEYDSESREQFQKLVVLYSHTMDSIMAHDNRYKNIFQILKTGCIQTLAAQNKALENMMAKFQGKTRQLEIQCRSKNKELEISTKELKRLRAEKDQLLERLKKTPSNISLMNQKGKSYSSRSFTSNSPGKPTSRKTYRKEVESDLLKFIMFLEEKAIPVIKIYREEYQKIKDKNKNYIKYDINLKKLKSDLFGNNSPLKNKPAPKPDNYFSKNLLNNQISMAGMSKKAKVEGHDNTPSRISNNNCSEIGRMSFHSEDSFHPLNYGPPVSQEKPSCVPTLSLNAIDKYFNYY</sequence>
<keyword evidence="4" id="KW-1185">Reference proteome</keyword>
<accession>A0AAD1U8E0</accession>
<evidence type="ECO:0000313" key="4">
    <source>
        <dbReference type="Proteomes" id="UP001295684"/>
    </source>
</evidence>
<name>A0AAD1U8E0_EUPCR</name>
<feature type="region of interest" description="Disordered" evidence="2">
    <location>
        <begin position="137"/>
        <end position="156"/>
    </location>
</feature>
<gene>
    <name evidence="3" type="ORF">ECRASSUSDP1_LOCUS2258</name>
</gene>
<protein>
    <submittedName>
        <fullName evidence="3">Uncharacterized protein</fullName>
    </submittedName>
</protein>
<proteinExistence type="predicted"/>
<evidence type="ECO:0000313" key="3">
    <source>
        <dbReference type="EMBL" id="CAI2360949.1"/>
    </source>
</evidence>
<dbReference type="Proteomes" id="UP001295684">
    <property type="component" value="Unassembled WGS sequence"/>
</dbReference>
<dbReference type="EMBL" id="CAMPGE010002148">
    <property type="protein sequence ID" value="CAI2360949.1"/>
    <property type="molecule type" value="Genomic_DNA"/>
</dbReference>